<evidence type="ECO:0000313" key="2">
    <source>
        <dbReference type="EMBL" id="KAG7339922.1"/>
    </source>
</evidence>
<reference evidence="2" key="1">
    <citation type="journal article" date="2021" name="Sci. Rep.">
        <title>Diploid genomic architecture of Nitzschia inconspicua, an elite biomass production diatom.</title>
        <authorList>
            <person name="Oliver A."/>
            <person name="Podell S."/>
            <person name="Pinowska A."/>
            <person name="Traller J.C."/>
            <person name="Smith S.R."/>
            <person name="McClure R."/>
            <person name="Beliaev A."/>
            <person name="Bohutskyi P."/>
            <person name="Hill E.A."/>
            <person name="Rabines A."/>
            <person name="Zheng H."/>
            <person name="Allen L.Z."/>
            <person name="Kuo A."/>
            <person name="Grigoriev I.V."/>
            <person name="Allen A.E."/>
            <person name="Hazlebeck D."/>
            <person name="Allen E.E."/>
        </authorList>
    </citation>
    <scope>NUCLEOTIDE SEQUENCE</scope>
    <source>
        <strain evidence="2">Hildebrandi</strain>
    </source>
</reference>
<comment type="caution">
    <text evidence="2">The sequence shown here is derived from an EMBL/GenBank/DDBJ whole genome shotgun (WGS) entry which is preliminary data.</text>
</comment>
<reference evidence="2" key="2">
    <citation type="submission" date="2021-04" db="EMBL/GenBank/DDBJ databases">
        <authorList>
            <person name="Podell S."/>
        </authorList>
    </citation>
    <scope>NUCLEOTIDE SEQUENCE</scope>
    <source>
        <strain evidence="2">Hildebrandi</strain>
    </source>
</reference>
<evidence type="ECO:0000256" key="1">
    <source>
        <dbReference type="SAM" id="MobiDB-lite"/>
    </source>
</evidence>
<dbReference type="Proteomes" id="UP000693970">
    <property type="component" value="Unassembled WGS sequence"/>
</dbReference>
<proteinExistence type="predicted"/>
<feature type="region of interest" description="Disordered" evidence="1">
    <location>
        <begin position="34"/>
        <end position="64"/>
    </location>
</feature>
<dbReference type="EMBL" id="JAGRRH010000029">
    <property type="protein sequence ID" value="KAG7339922.1"/>
    <property type="molecule type" value="Genomic_DNA"/>
</dbReference>
<keyword evidence="3" id="KW-1185">Reference proteome</keyword>
<protein>
    <submittedName>
        <fullName evidence="2">Uncharacterized protein</fullName>
    </submittedName>
</protein>
<gene>
    <name evidence="2" type="ORF">IV203_024972</name>
</gene>
<evidence type="ECO:0000313" key="3">
    <source>
        <dbReference type="Proteomes" id="UP000693970"/>
    </source>
</evidence>
<dbReference type="AlphaFoldDB" id="A0A9K3KAD3"/>
<sequence>MNGMVVRKFDDHAVVACVAAVLMVTASQSRSKNAGVSSPACAMRENIPPDGRGNGWGQEKENEGIPTQWRHSNHHQGCQRPYAGLRVATLLTYVAQEPVYDSVWIVVDAGNQSMSSSFPKSYEGSEIILWKGEQDQNHS</sequence>
<organism evidence="2 3">
    <name type="scientific">Nitzschia inconspicua</name>
    <dbReference type="NCBI Taxonomy" id="303405"/>
    <lineage>
        <taxon>Eukaryota</taxon>
        <taxon>Sar</taxon>
        <taxon>Stramenopiles</taxon>
        <taxon>Ochrophyta</taxon>
        <taxon>Bacillariophyta</taxon>
        <taxon>Bacillariophyceae</taxon>
        <taxon>Bacillariophycidae</taxon>
        <taxon>Bacillariales</taxon>
        <taxon>Bacillariaceae</taxon>
        <taxon>Nitzschia</taxon>
    </lineage>
</organism>
<name>A0A9K3KAD3_9STRA</name>
<accession>A0A9K3KAD3</accession>